<keyword evidence="1" id="KW-1133">Transmembrane helix</keyword>
<accession>A0ABW3M3S9</accession>
<feature type="transmembrane region" description="Helical" evidence="1">
    <location>
        <begin position="390"/>
        <end position="419"/>
    </location>
</feature>
<keyword evidence="1" id="KW-0472">Membrane</keyword>
<evidence type="ECO:0000256" key="1">
    <source>
        <dbReference type="SAM" id="Phobius"/>
    </source>
</evidence>
<dbReference type="Proteomes" id="UP001597045">
    <property type="component" value="Unassembled WGS sequence"/>
</dbReference>
<keyword evidence="3" id="KW-1185">Reference proteome</keyword>
<gene>
    <name evidence="2" type="ORF">ACFQ1S_00815</name>
</gene>
<sequence>MDRQLNEDLIDIVDEVLGSTDMELIFSSLQWPPSVITRLRKELITDRDFRRRLLARYDKVVDYAASLDEHNNRRPRLSEDTVVELLEKPRLLRLTFLAASILTAAIVVPILILPDGQPLRLIEMALVGAGLYYLPSVQKILAATLPDALWDRIQWGRRRRRLRLGISLLRWDWKTTVRNEIVFPEVVERVNSGILKIFSLDLRIHKTSWPRATGTLSFLIPTKAVDHLSRELSRTTSGAIALAGQRGVGKTTLLQALESDLLPHVDQAGQLTVLVPAPARYQLREFVLHLHTMVCRAVLDHIGTTPSGGTSTRDRWHFHYRKAIRNRRWRSIAWHFTRGTAYLTLTVSIGAILWYHDLSTLEYSYTLDIGRIIHSSFVPEIDNWTTLRHYFAQAIITLGLLSATLHASIIVLSPVAYAIRKGASRLRRDHRRTRDRPPLPQWRHVARNIMLKIAPVLPRKLRPRNIVVPKYRPTLTSDRNGVRLGQLDRPMRALTSLATEQLRQIRFLQTHTSGWSGKIDTPKGLGLAATRSIAHAEQPLTQPEVVDQLRSFLEHAATTLIRAGEISGITIAIDELDKFADPIQAHEFVNEIKTVFGVANCVFLVSVSDDALASFERRGIPIRDALDSAFATMIAVEPFTLRESQRWLNRQIIGLPSPFACLCYCLSAGIPRELARAAATLDDLYREHEAAIEAEPREDLPRYLRLSEVTERIIAEDVAAKLRAFSYAAQQQPTSAAASDLIVTINTVGKLSHPRIDQLLSRLDDLASTLRNDCNVAEDGTPELKKLRNEAASFCYLSAAIVELFDNRLGEDTLNRLCTGTRPLIDTLAEARRALAVEPLLTWSMVTEMRQYCAKFCK</sequence>
<keyword evidence="1" id="KW-0812">Transmembrane</keyword>
<comment type="caution">
    <text evidence="2">The sequence shown here is derived from an EMBL/GenBank/DDBJ whole genome shotgun (WGS) entry which is preliminary data.</text>
</comment>
<evidence type="ECO:0000313" key="3">
    <source>
        <dbReference type="Proteomes" id="UP001597045"/>
    </source>
</evidence>
<reference evidence="3" key="1">
    <citation type="journal article" date="2019" name="Int. J. Syst. Evol. Microbiol.">
        <title>The Global Catalogue of Microorganisms (GCM) 10K type strain sequencing project: providing services to taxonomists for standard genome sequencing and annotation.</title>
        <authorList>
            <consortium name="The Broad Institute Genomics Platform"/>
            <consortium name="The Broad Institute Genome Sequencing Center for Infectious Disease"/>
            <person name="Wu L."/>
            <person name="Ma J."/>
        </authorList>
    </citation>
    <scope>NUCLEOTIDE SEQUENCE [LARGE SCALE GENOMIC DNA]</scope>
    <source>
        <strain evidence="3">JCM 31486</strain>
    </source>
</reference>
<dbReference type="EMBL" id="JBHTIS010000017">
    <property type="protein sequence ID" value="MFD1044239.1"/>
    <property type="molecule type" value="Genomic_DNA"/>
</dbReference>
<proteinExistence type="predicted"/>
<feature type="transmembrane region" description="Helical" evidence="1">
    <location>
        <begin position="91"/>
        <end position="112"/>
    </location>
</feature>
<name>A0ABW3M3S9_9PSEU</name>
<dbReference type="InterPro" id="IPR027417">
    <property type="entry name" value="P-loop_NTPase"/>
</dbReference>
<dbReference type="SUPFAM" id="SSF52540">
    <property type="entry name" value="P-loop containing nucleoside triphosphate hydrolases"/>
    <property type="match status" value="1"/>
</dbReference>
<organism evidence="2 3">
    <name type="scientific">Kibdelosporangium lantanae</name>
    <dbReference type="NCBI Taxonomy" id="1497396"/>
    <lineage>
        <taxon>Bacteria</taxon>
        <taxon>Bacillati</taxon>
        <taxon>Actinomycetota</taxon>
        <taxon>Actinomycetes</taxon>
        <taxon>Pseudonocardiales</taxon>
        <taxon>Pseudonocardiaceae</taxon>
        <taxon>Kibdelosporangium</taxon>
    </lineage>
</organism>
<feature type="transmembrane region" description="Helical" evidence="1">
    <location>
        <begin position="332"/>
        <end position="355"/>
    </location>
</feature>
<evidence type="ECO:0000313" key="2">
    <source>
        <dbReference type="EMBL" id="MFD1044239.1"/>
    </source>
</evidence>
<protein>
    <submittedName>
        <fullName evidence="2">P-loop NTPase fold protein</fullName>
    </submittedName>
</protein>
<feature type="transmembrane region" description="Helical" evidence="1">
    <location>
        <begin position="132"/>
        <end position="150"/>
    </location>
</feature>